<dbReference type="Proteomes" id="UP000494272">
    <property type="component" value="Unassembled WGS sequence"/>
</dbReference>
<dbReference type="PANTHER" id="PTHR32552:SF68">
    <property type="entry name" value="FERRICHROME OUTER MEMBRANE TRANSPORTER_PHAGE RECEPTOR"/>
    <property type="match status" value="1"/>
</dbReference>
<dbReference type="InterPro" id="IPR026325">
    <property type="entry name" value="DUF932"/>
</dbReference>
<dbReference type="InterPro" id="IPR036942">
    <property type="entry name" value="Beta-barrel_TonB_sf"/>
</dbReference>
<keyword evidence="6 11" id="KW-0732">Signal</keyword>
<comment type="subcellular location">
    <subcellularLocation>
        <location evidence="1">Cell outer membrane</location>
        <topology evidence="1">Multi-pass membrane protein</topology>
    </subcellularLocation>
</comment>
<keyword evidence="9" id="KW-0472">Membrane</keyword>
<feature type="signal peptide" evidence="11">
    <location>
        <begin position="1"/>
        <end position="36"/>
    </location>
</feature>
<organism evidence="12 13">
    <name type="scientific">Achromobacter dolens</name>
    <dbReference type="NCBI Taxonomy" id="1287738"/>
    <lineage>
        <taxon>Bacteria</taxon>
        <taxon>Pseudomonadati</taxon>
        <taxon>Pseudomonadota</taxon>
        <taxon>Betaproteobacteria</taxon>
        <taxon>Burkholderiales</taxon>
        <taxon>Alcaligenaceae</taxon>
        <taxon>Achromobacter</taxon>
    </lineage>
</organism>
<evidence type="ECO:0000256" key="1">
    <source>
        <dbReference type="ARBA" id="ARBA00004571"/>
    </source>
</evidence>
<reference evidence="12 13" key="1">
    <citation type="submission" date="2020-04" db="EMBL/GenBank/DDBJ databases">
        <authorList>
            <person name="De Canck E."/>
        </authorList>
    </citation>
    <scope>NUCLEOTIDE SEQUENCE [LARGE SCALE GENOMIC DNA]</scope>
    <source>
        <strain evidence="12 13">LMG 26841</strain>
    </source>
</reference>
<evidence type="ECO:0000313" key="12">
    <source>
        <dbReference type="EMBL" id="CAB3829775.1"/>
    </source>
</evidence>
<keyword evidence="10" id="KW-0998">Cell outer membrane</keyword>
<dbReference type="Gene3D" id="2.40.170.20">
    <property type="entry name" value="TonB-dependent receptor, beta-barrel domain"/>
    <property type="match status" value="1"/>
</dbReference>
<keyword evidence="8" id="KW-0406">Ion transport</keyword>
<dbReference type="SUPFAM" id="SSF56935">
    <property type="entry name" value="Porins"/>
    <property type="match status" value="1"/>
</dbReference>
<evidence type="ECO:0000256" key="5">
    <source>
        <dbReference type="ARBA" id="ARBA00022692"/>
    </source>
</evidence>
<keyword evidence="5" id="KW-0812">Transmembrane</keyword>
<keyword evidence="7" id="KW-0408">Iron</keyword>
<dbReference type="EMBL" id="CADIKW010000001">
    <property type="protein sequence ID" value="CAB3829775.1"/>
    <property type="molecule type" value="Genomic_DNA"/>
</dbReference>
<keyword evidence="13" id="KW-1185">Reference proteome</keyword>
<evidence type="ECO:0000256" key="10">
    <source>
        <dbReference type="ARBA" id="ARBA00023237"/>
    </source>
</evidence>
<dbReference type="GO" id="GO:0015344">
    <property type="term" value="F:siderophore uptake transmembrane transporter activity"/>
    <property type="evidence" value="ECO:0007669"/>
    <property type="project" value="TreeGrafter"/>
</dbReference>
<evidence type="ECO:0000256" key="4">
    <source>
        <dbReference type="ARBA" id="ARBA00022496"/>
    </source>
</evidence>
<evidence type="ECO:0000256" key="11">
    <source>
        <dbReference type="SAM" id="SignalP"/>
    </source>
</evidence>
<feature type="chain" id="PRO_5028881995" evidence="11">
    <location>
        <begin position="37"/>
        <end position="363"/>
    </location>
</feature>
<keyword evidence="4" id="KW-0410">Iron transport</keyword>
<gene>
    <name evidence="12" type="ORF">LMG26841_00901</name>
</gene>
<evidence type="ECO:0000256" key="3">
    <source>
        <dbReference type="ARBA" id="ARBA00022452"/>
    </source>
</evidence>
<accession>A0A6S7C2U5</accession>
<evidence type="ECO:0000313" key="13">
    <source>
        <dbReference type="Proteomes" id="UP000494272"/>
    </source>
</evidence>
<dbReference type="GO" id="GO:0009279">
    <property type="term" value="C:cell outer membrane"/>
    <property type="evidence" value="ECO:0007669"/>
    <property type="project" value="UniProtKB-SubCell"/>
</dbReference>
<name>A0A6S7C2U5_9BURK</name>
<evidence type="ECO:0000256" key="2">
    <source>
        <dbReference type="ARBA" id="ARBA00022448"/>
    </source>
</evidence>
<keyword evidence="2" id="KW-0813">Transport</keyword>
<protein>
    <submittedName>
        <fullName evidence="12">Uncharacterized protein</fullName>
    </submittedName>
</protein>
<evidence type="ECO:0000256" key="9">
    <source>
        <dbReference type="ARBA" id="ARBA00023136"/>
    </source>
</evidence>
<dbReference type="InterPro" id="IPR039426">
    <property type="entry name" value="TonB-dep_rcpt-like"/>
</dbReference>
<dbReference type="Pfam" id="PF06067">
    <property type="entry name" value="DUF932"/>
    <property type="match status" value="1"/>
</dbReference>
<proteinExistence type="predicted"/>
<sequence length="363" mass="40394">MSAHPPFRARRASAPVTAWRLPLIVVGLDLSAAAQAQHDMPAVHLPAVTMPGTALEETSTGPVRGFVARRAATATKTDTAVLDTPQGMLYGQASSSGIVNLVSKRPQSEVVREIDVSVGSHDRKQIQEDLTDRLMPTAQGYIAWWRWDATAAAPSCMPAGVRCEQQTSFVRRKTMQLACRFASRLLPLRSDYPLSDEQIHRVVPSIFADAPHQSRSQRYGYIQTATVLQELNVESFEPFMVTQTRARQDNLRDYTRHMIRLYHVSQINGREANEIILLNSHDSICSYQMLTGMLWFVCSNGLVRSDTVADVRMPHKGDVAAQFIEDAYEVLHGFDWVQESSDAKDCALLGCETSCHQRQGGHT</sequence>
<evidence type="ECO:0000256" key="8">
    <source>
        <dbReference type="ARBA" id="ARBA00023065"/>
    </source>
</evidence>
<evidence type="ECO:0000256" key="6">
    <source>
        <dbReference type="ARBA" id="ARBA00022729"/>
    </source>
</evidence>
<dbReference type="PANTHER" id="PTHR32552">
    <property type="entry name" value="FERRICHROME IRON RECEPTOR-RELATED"/>
    <property type="match status" value="1"/>
</dbReference>
<evidence type="ECO:0000256" key="7">
    <source>
        <dbReference type="ARBA" id="ARBA00023004"/>
    </source>
</evidence>
<keyword evidence="3" id="KW-1134">Transmembrane beta strand</keyword>
<dbReference type="AlphaFoldDB" id="A0A6S7C2U5"/>